<dbReference type="InterPro" id="IPR000719">
    <property type="entry name" value="Prot_kinase_dom"/>
</dbReference>
<keyword evidence="3" id="KW-0808">Transferase</keyword>
<dbReference type="PANTHER" id="PTHR43289:SF6">
    <property type="entry name" value="SERINE_THREONINE-PROTEIN KINASE NEKL-3"/>
    <property type="match status" value="1"/>
</dbReference>
<keyword evidence="9" id="KW-1185">Reference proteome</keyword>
<reference evidence="8 9" key="1">
    <citation type="submission" date="2021-01" db="EMBL/GenBank/DDBJ databases">
        <title>Whole genome shotgun sequence of Actinoplanes couchii NBRC 106145.</title>
        <authorList>
            <person name="Komaki H."/>
            <person name="Tamura T."/>
        </authorList>
    </citation>
    <scope>NUCLEOTIDE SEQUENCE [LARGE SCALE GENOMIC DNA]</scope>
    <source>
        <strain evidence="8 9">NBRC 106145</strain>
    </source>
</reference>
<evidence type="ECO:0000259" key="7">
    <source>
        <dbReference type="PROSITE" id="PS50011"/>
    </source>
</evidence>
<dbReference type="SMART" id="SM00220">
    <property type="entry name" value="S_TKc"/>
    <property type="match status" value="1"/>
</dbReference>
<evidence type="ECO:0000256" key="1">
    <source>
        <dbReference type="ARBA" id="ARBA00012513"/>
    </source>
</evidence>
<evidence type="ECO:0000256" key="4">
    <source>
        <dbReference type="ARBA" id="ARBA00022741"/>
    </source>
</evidence>
<dbReference type="PANTHER" id="PTHR43289">
    <property type="entry name" value="MITOGEN-ACTIVATED PROTEIN KINASE KINASE KINASE 20-RELATED"/>
    <property type="match status" value="1"/>
</dbReference>
<dbReference type="EC" id="2.7.11.1" evidence="1"/>
<keyword evidence="4" id="KW-0547">Nucleotide-binding</keyword>
<organism evidence="8 9">
    <name type="scientific">Actinoplanes couchii</name>
    <dbReference type="NCBI Taxonomy" id="403638"/>
    <lineage>
        <taxon>Bacteria</taxon>
        <taxon>Bacillati</taxon>
        <taxon>Actinomycetota</taxon>
        <taxon>Actinomycetes</taxon>
        <taxon>Micromonosporales</taxon>
        <taxon>Micromonosporaceae</taxon>
        <taxon>Actinoplanes</taxon>
    </lineage>
</organism>
<evidence type="ECO:0000256" key="2">
    <source>
        <dbReference type="ARBA" id="ARBA00022527"/>
    </source>
</evidence>
<dbReference type="Proteomes" id="UP000612282">
    <property type="component" value="Unassembled WGS sequence"/>
</dbReference>
<evidence type="ECO:0000313" key="8">
    <source>
        <dbReference type="EMBL" id="GID59053.1"/>
    </source>
</evidence>
<name>A0ABQ3XKP1_9ACTN</name>
<accession>A0ABQ3XKP1</accession>
<evidence type="ECO:0000256" key="3">
    <source>
        <dbReference type="ARBA" id="ARBA00022679"/>
    </source>
</evidence>
<evidence type="ECO:0000313" key="9">
    <source>
        <dbReference type="Proteomes" id="UP000612282"/>
    </source>
</evidence>
<proteinExistence type="predicted"/>
<sequence>MTVPPSSEPGCLHLHVPYDGPPLVAEPSGQFIGPDDDPQRYELFSRQRFGTEGVVWQARRRGHADGRAAFAIKVFAPVPGAETDPLPPGDLRRWQDQLGRFDAVSSPHLPGLRDVFVAADTRKPAGPRFHLVTDWIDGPSLDDRIRSGNDSTLDRLGHVRDLAAAYQALHVAGAGHPDPLIRHDIKPTSAVVHPGRGAVLVDVGRLHPGPDGFLPSRWQRSLFVAPELHAAPFGPRSPESDLYSLGALAFFCVTGYAPAQDMAAIRHELAEALTGPGIDSPGELAAHLAAMLEPDPEQRPPDPLAWADHALALATDRPRGWWARMFGGPVSPS</sequence>
<evidence type="ECO:0000256" key="5">
    <source>
        <dbReference type="ARBA" id="ARBA00022777"/>
    </source>
</evidence>
<keyword evidence="2" id="KW-0723">Serine/threonine-protein kinase</keyword>
<dbReference type="SUPFAM" id="SSF56112">
    <property type="entry name" value="Protein kinase-like (PK-like)"/>
    <property type="match status" value="1"/>
</dbReference>
<evidence type="ECO:0000256" key="6">
    <source>
        <dbReference type="ARBA" id="ARBA00022840"/>
    </source>
</evidence>
<dbReference type="PROSITE" id="PS50011">
    <property type="entry name" value="PROTEIN_KINASE_DOM"/>
    <property type="match status" value="1"/>
</dbReference>
<dbReference type="EMBL" id="BOMG01000094">
    <property type="protein sequence ID" value="GID59053.1"/>
    <property type="molecule type" value="Genomic_DNA"/>
</dbReference>
<gene>
    <name evidence="8" type="ORF">Aco03nite_074570</name>
</gene>
<dbReference type="RefSeq" id="WP_203804697.1">
    <property type="nucleotide sequence ID" value="NZ_BAAAQE010000094.1"/>
</dbReference>
<comment type="caution">
    <text evidence="8">The sequence shown here is derived from an EMBL/GenBank/DDBJ whole genome shotgun (WGS) entry which is preliminary data.</text>
</comment>
<keyword evidence="6" id="KW-0067">ATP-binding</keyword>
<feature type="domain" description="Protein kinase" evidence="7">
    <location>
        <begin position="41"/>
        <end position="312"/>
    </location>
</feature>
<keyword evidence="5" id="KW-0418">Kinase</keyword>
<dbReference type="Gene3D" id="1.10.510.10">
    <property type="entry name" value="Transferase(Phosphotransferase) domain 1"/>
    <property type="match status" value="1"/>
</dbReference>
<protein>
    <recommendedName>
        <fullName evidence="1">non-specific serine/threonine protein kinase</fullName>
        <ecNumber evidence="1">2.7.11.1</ecNumber>
    </recommendedName>
</protein>
<dbReference type="InterPro" id="IPR011009">
    <property type="entry name" value="Kinase-like_dom_sf"/>
</dbReference>